<sequence>MAFVEPESIVKILDILPGMKVADFGAGAGFYSIPIAKRVGAAGKVYALDIRKEIMDIIRSKAREARLFNVETLRADLDQKEGSHLKENTVDMVMISNILFQVENRKNLAEEAFRILKPAGRATLVEWDEEKKSFGPPLVHRVNRQEAEDLFLKTGFSFEKELNVGENHYGLIFKKP</sequence>
<dbReference type="CDD" id="cd02440">
    <property type="entry name" value="AdoMet_MTases"/>
    <property type="match status" value="1"/>
</dbReference>
<dbReference type="InterPro" id="IPR029063">
    <property type="entry name" value="SAM-dependent_MTases_sf"/>
</dbReference>
<dbReference type="PANTHER" id="PTHR43861:SF3">
    <property type="entry name" value="PUTATIVE (AFU_ORTHOLOGUE AFUA_2G14390)-RELATED"/>
    <property type="match status" value="1"/>
</dbReference>
<accession>A0A1F5X568</accession>
<organism evidence="3 4">
    <name type="scientific">Candidatus Giovannonibacteria bacterium RIFCSPLOWO2_01_FULL_46_13</name>
    <dbReference type="NCBI Taxonomy" id="1798352"/>
    <lineage>
        <taxon>Bacteria</taxon>
        <taxon>Candidatus Giovannoniibacteriota</taxon>
    </lineage>
</organism>
<dbReference type="EMBL" id="MFIE01000007">
    <property type="protein sequence ID" value="OGF83023.1"/>
    <property type="molecule type" value="Genomic_DNA"/>
</dbReference>
<name>A0A1F5X568_9BACT</name>
<dbReference type="InterPro" id="IPR041698">
    <property type="entry name" value="Methyltransf_25"/>
</dbReference>
<dbReference type="Pfam" id="PF13649">
    <property type="entry name" value="Methyltransf_25"/>
    <property type="match status" value="1"/>
</dbReference>
<dbReference type="GO" id="GO:0016740">
    <property type="term" value="F:transferase activity"/>
    <property type="evidence" value="ECO:0007669"/>
    <property type="project" value="UniProtKB-KW"/>
</dbReference>
<evidence type="ECO:0000313" key="4">
    <source>
        <dbReference type="Proteomes" id="UP000178684"/>
    </source>
</evidence>
<reference evidence="3 4" key="1">
    <citation type="journal article" date="2016" name="Nat. Commun.">
        <title>Thousands of microbial genomes shed light on interconnected biogeochemical processes in an aquifer system.</title>
        <authorList>
            <person name="Anantharaman K."/>
            <person name="Brown C.T."/>
            <person name="Hug L.A."/>
            <person name="Sharon I."/>
            <person name="Castelle C.J."/>
            <person name="Probst A.J."/>
            <person name="Thomas B.C."/>
            <person name="Singh A."/>
            <person name="Wilkins M.J."/>
            <person name="Karaoz U."/>
            <person name="Brodie E.L."/>
            <person name="Williams K.H."/>
            <person name="Hubbard S.S."/>
            <person name="Banfield J.F."/>
        </authorList>
    </citation>
    <scope>NUCLEOTIDE SEQUENCE [LARGE SCALE GENOMIC DNA]</scope>
</reference>
<dbReference type="PANTHER" id="PTHR43861">
    <property type="entry name" value="TRANS-ACONITATE 2-METHYLTRANSFERASE-RELATED"/>
    <property type="match status" value="1"/>
</dbReference>
<dbReference type="Gene3D" id="3.40.50.150">
    <property type="entry name" value="Vaccinia Virus protein VP39"/>
    <property type="match status" value="1"/>
</dbReference>
<evidence type="ECO:0000259" key="2">
    <source>
        <dbReference type="Pfam" id="PF13649"/>
    </source>
</evidence>
<comment type="caution">
    <text evidence="3">The sequence shown here is derived from an EMBL/GenBank/DDBJ whole genome shotgun (WGS) entry which is preliminary data.</text>
</comment>
<gene>
    <name evidence="3" type="ORF">A3B18_02405</name>
</gene>
<dbReference type="SUPFAM" id="SSF53335">
    <property type="entry name" value="S-adenosyl-L-methionine-dependent methyltransferases"/>
    <property type="match status" value="1"/>
</dbReference>
<dbReference type="AlphaFoldDB" id="A0A1F5X568"/>
<protein>
    <recommendedName>
        <fullName evidence="2">Methyltransferase domain-containing protein</fullName>
    </recommendedName>
</protein>
<evidence type="ECO:0000256" key="1">
    <source>
        <dbReference type="ARBA" id="ARBA00022679"/>
    </source>
</evidence>
<proteinExistence type="predicted"/>
<keyword evidence="1" id="KW-0808">Transferase</keyword>
<evidence type="ECO:0000313" key="3">
    <source>
        <dbReference type="EMBL" id="OGF83023.1"/>
    </source>
</evidence>
<dbReference type="Proteomes" id="UP000178684">
    <property type="component" value="Unassembled WGS sequence"/>
</dbReference>
<feature type="domain" description="Methyltransferase" evidence="2">
    <location>
        <begin position="21"/>
        <end position="120"/>
    </location>
</feature>